<dbReference type="AlphaFoldDB" id="A0AAE6WIG6"/>
<sequence>MQKKRIILVLIAIFLVLAGIGGTKKVIEMRQEAQKERQIAFLKAHEKEMTEYVKTSGQEQVEKVKYFWETVKVEKGMAFSPKFLTIRVSIFDKNGKSLNGFWISIYVDNVKNPKKIRWIS</sequence>
<gene>
    <name evidence="1" type="ORF">FEE40_07910</name>
</gene>
<accession>A0AAE6WIG6</accession>
<dbReference type="Proteomes" id="UP000463931">
    <property type="component" value="Chromosome"/>
</dbReference>
<name>A0AAE6WIG6_9LACO</name>
<evidence type="ECO:0000313" key="2">
    <source>
        <dbReference type="Proteomes" id="UP000463931"/>
    </source>
</evidence>
<proteinExistence type="predicted"/>
<reference evidence="1 2" key="1">
    <citation type="journal article" date="2019" name="Nat. Med.">
        <title>Preventing dysbiosis of the neonatal mouse intestinal microbiome protects against late-onset sepsis.</title>
        <authorList>
            <person name="Singer J.R."/>
            <person name="Blosser E.G."/>
            <person name="Zindl C.L."/>
            <person name="Silberger D.J."/>
            <person name="Conlan S."/>
            <person name="Laufer V.A."/>
            <person name="DiToro D."/>
            <person name="Deming C."/>
            <person name="Kumar R."/>
            <person name="Morrow C.D."/>
            <person name="Segre J.A."/>
            <person name="Gray M.J."/>
            <person name="Randolph D.A."/>
            <person name="Weaver C.T."/>
        </authorList>
    </citation>
    <scope>NUCLEOTIDE SEQUENCE [LARGE SCALE GENOMIC DNA]</scope>
    <source>
        <strain evidence="1 2">V10</strain>
    </source>
</reference>
<protein>
    <submittedName>
        <fullName evidence="1">Uncharacterized protein</fullName>
    </submittedName>
</protein>
<organism evidence="1 2">
    <name type="scientific">Ligilactobacillus murinus</name>
    <dbReference type="NCBI Taxonomy" id="1622"/>
    <lineage>
        <taxon>Bacteria</taxon>
        <taxon>Bacillati</taxon>
        <taxon>Bacillota</taxon>
        <taxon>Bacilli</taxon>
        <taxon>Lactobacillales</taxon>
        <taxon>Lactobacillaceae</taxon>
        <taxon>Ligilactobacillus</taxon>
    </lineage>
</organism>
<dbReference type="EMBL" id="CP040852">
    <property type="protein sequence ID" value="QIA90070.1"/>
    <property type="molecule type" value="Genomic_DNA"/>
</dbReference>
<dbReference type="RefSeq" id="WP_163587179.1">
    <property type="nucleotide sequence ID" value="NZ_CP040852.1"/>
</dbReference>
<evidence type="ECO:0000313" key="1">
    <source>
        <dbReference type="EMBL" id="QIA90070.1"/>
    </source>
</evidence>